<dbReference type="OrthoDB" id="2431547at2759"/>
<dbReference type="EMBL" id="QJKJ01005712">
    <property type="protein sequence ID" value="RDX89288.1"/>
    <property type="molecule type" value="Genomic_DNA"/>
</dbReference>
<sequence>MCIDYRPINAIMIRYRHPIPRLDDLLDELHRSSVFSKIDLRSGYHQIRVREGDEWKKAFKTKFGLYEWLFMPFGLANASSMRLMNHVLRSLIGICVVIYFDDILVYPRCVDDHIIHVKNVLQLLKNESLYVNLEKYTFYMSEGVKVDEEKVKVIQSWPTPKNVSDVRSFHWLASFYRHFIKYDDALRPHCLPNLLKQHGSPLNSN</sequence>
<dbReference type="InterPro" id="IPR000477">
    <property type="entry name" value="RT_dom"/>
</dbReference>
<dbReference type="Proteomes" id="UP000257109">
    <property type="component" value="Unassembled WGS sequence"/>
</dbReference>
<dbReference type="InterPro" id="IPR043128">
    <property type="entry name" value="Rev_trsase/Diguanyl_cyclase"/>
</dbReference>
<gene>
    <name evidence="2" type="primary">pol</name>
    <name evidence="2" type="ORF">CR513_29004</name>
</gene>
<proteinExistence type="predicted"/>
<comment type="caution">
    <text evidence="2">The sequence shown here is derived from an EMBL/GenBank/DDBJ whole genome shotgun (WGS) entry which is preliminary data.</text>
</comment>
<dbReference type="PANTHER" id="PTHR24559:SF450">
    <property type="entry name" value="RNA-DIRECTED DNA POLYMERASE HOMOLOG"/>
    <property type="match status" value="1"/>
</dbReference>
<feature type="non-terminal residue" evidence="2">
    <location>
        <position position="1"/>
    </location>
</feature>
<dbReference type="InterPro" id="IPR043502">
    <property type="entry name" value="DNA/RNA_pol_sf"/>
</dbReference>
<dbReference type="PANTHER" id="PTHR24559">
    <property type="entry name" value="TRANSPOSON TY3-I GAG-POL POLYPROTEIN"/>
    <property type="match status" value="1"/>
</dbReference>
<name>A0A371GFE3_MUCPR</name>
<evidence type="ECO:0000313" key="3">
    <source>
        <dbReference type="Proteomes" id="UP000257109"/>
    </source>
</evidence>
<evidence type="ECO:0000313" key="2">
    <source>
        <dbReference type="EMBL" id="RDX89288.1"/>
    </source>
</evidence>
<organism evidence="2 3">
    <name type="scientific">Mucuna pruriens</name>
    <name type="common">Velvet bean</name>
    <name type="synonym">Dolichos pruriens</name>
    <dbReference type="NCBI Taxonomy" id="157652"/>
    <lineage>
        <taxon>Eukaryota</taxon>
        <taxon>Viridiplantae</taxon>
        <taxon>Streptophyta</taxon>
        <taxon>Embryophyta</taxon>
        <taxon>Tracheophyta</taxon>
        <taxon>Spermatophyta</taxon>
        <taxon>Magnoliopsida</taxon>
        <taxon>eudicotyledons</taxon>
        <taxon>Gunneridae</taxon>
        <taxon>Pentapetalae</taxon>
        <taxon>rosids</taxon>
        <taxon>fabids</taxon>
        <taxon>Fabales</taxon>
        <taxon>Fabaceae</taxon>
        <taxon>Papilionoideae</taxon>
        <taxon>50 kb inversion clade</taxon>
        <taxon>NPAAA clade</taxon>
        <taxon>indigoferoid/millettioid clade</taxon>
        <taxon>Phaseoleae</taxon>
        <taxon>Mucuna</taxon>
    </lineage>
</organism>
<protein>
    <submittedName>
        <fullName evidence="2">Retrovirus-related Pol polyprotein from transposon gypsy</fullName>
    </submittedName>
</protein>
<dbReference type="AlphaFoldDB" id="A0A371GFE3"/>
<dbReference type="SUPFAM" id="SSF56672">
    <property type="entry name" value="DNA/RNA polymerases"/>
    <property type="match status" value="1"/>
</dbReference>
<keyword evidence="3" id="KW-1185">Reference proteome</keyword>
<feature type="non-terminal residue" evidence="2">
    <location>
        <position position="205"/>
    </location>
</feature>
<evidence type="ECO:0000259" key="1">
    <source>
        <dbReference type="Pfam" id="PF00078"/>
    </source>
</evidence>
<dbReference type="Gene3D" id="3.10.10.10">
    <property type="entry name" value="HIV Type 1 Reverse Transcriptase, subunit A, domain 1"/>
    <property type="match status" value="1"/>
</dbReference>
<feature type="domain" description="Reverse transcriptase" evidence="1">
    <location>
        <begin position="2"/>
        <end position="150"/>
    </location>
</feature>
<reference evidence="2" key="1">
    <citation type="submission" date="2018-05" db="EMBL/GenBank/DDBJ databases">
        <title>Draft genome of Mucuna pruriens seed.</title>
        <authorList>
            <person name="Nnadi N.E."/>
            <person name="Vos R."/>
            <person name="Hasami M.H."/>
            <person name="Devisetty U.K."/>
            <person name="Aguiy J.C."/>
        </authorList>
    </citation>
    <scope>NUCLEOTIDE SEQUENCE [LARGE SCALE GENOMIC DNA]</scope>
    <source>
        <strain evidence="2">JCA_2017</strain>
    </source>
</reference>
<dbReference type="Gene3D" id="3.30.70.270">
    <property type="match status" value="2"/>
</dbReference>
<dbReference type="CDD" id="cd01647">
    <property type="entry name" value="RT_LTR"/>
    <property type="match status" value="1"/>
</dbReference>
<dbReference type="Pfam" id="PF00078">
    <property type="entry name" value="RVT_1"/>
    <property type="match status" value="1"/>
</dbReference>
<accession>A0A371GFE3</accession>
<dbReference type="InterPro" id="IPR053134">
    <property type="entry name" value="RNA-dir_DNA_polymerase"/>
</dbReference>